<evidence type="ECO:0000256" key="8">
    <source>
        <dbReference type="ARBA" id="ARBA00023170"/>
    </source>
</evidence>
<dbReference type="Proteomes" id="UP000887565">
    <property type="component" value="Unplaced"/>
</dbReference>
<keyword evidence="4 12" id="KW-1133">Transmembrane helix</keyword>
<comment type="similarity">
    <text evidence="10">Belongs to the G-protein coupled receptor 1 family.</text>
</comment>
<protein>
    <submittedName>
        <fullName evidence="15">G-protein coupled receptors family 1 profile domain-containing protein</fullName>
    </submittedName>
</protein>
<dbReference type="SUPFAM" id="SSF81321">
    <property type="entry name" value="Family A G protein-coupled receptor-like"/>
    <property type="match status" value="1"/>
</dbReference>
<dbReference type="PANTHER" id="PTHR24248:SF199">
    <property type="entry name" value="IP13425P-RELATED"/>
    <property type="match status" value="1"/>
</dbReference>
<dbReference type="Pfam" id="PF00001">
    <property type="entry name" value="7tm_1"/>
    <property type="match status" value="1"/>
</dbReference>
<feature type="transmembrane region" description="Helical" evidence="12">
    <location>
        <begin position="62"/>
        <end position="81"/>
    </location>
</feature>
<evidence type="ECO:0000256" key="6">
    <source>
        <dbReference type="ARBA" id="ARBA00023136"/>
    </source>
</evidence>
<evidence type="ECO:0000256" key="10">
    <source>
        <dbReference type="RuleBase" id="RU000688"/>
    </source>
</evidence>
<keyword evidence="3 10" id="KW-0812">Transmembrane</keyword>
<feature type="transmembrane region" description="Helical" evidence="12">
    <location>
        <begin position="142"/>
        <end position="166"/>
    </location>
</feature>
<proteinExistence type="inferred from homology"/>
<evidence type="ECO:0000259" key="13">
    <source>
        <dbReference type="PROSITE" id="PS50262"/>
    </source>
</evidence>
<feature type="transmembrane region" description="Helical" evidence="12">
    <location>
        <begin position="101"/>
        <end position="121"/>
    </location>
</feature>
<organism evidence="14 15">
    <name type="scientific">Romanomermis culicivorax</name>
    <name type="common">Nematode worm</name>
    <dbReference type="NCBI Taxonomy" id="13658"/>
    <lineage>
        <taxon>Eukaryota</taxon>
        <taxon>Metazoa</taxon>
        <taxon>Ecdysozoa</taxon>
        <taxon>Nematoda</taxon>
        <taxon>Enoplea</taxon>
        <taxon>Dorylaimia</taxon>
        <taxon>Mermithida</taxon>
        <taxon>Mermithoidea</taxon>
        <taxon>Mermithidae</taxon>
        <taxon>Romanomermis</taxon>
    </lineage>
</organism>
<dbReference type="Gene3D" id="1.20.1070.10">
    <property type="entry name" value="Rhodopsin 7-helix transmembrane proteins"/>
    <property type="match status" value="2"/>
</dbReference>
<feature type="transmembrane region" description="Helical" evidence="12">
    <location>
        <begin position="400"/>
        <end position="424"/>
    </location>
</feature>
<dbReference type="OMA" id="TEPINHE"/>
<dbReference type="GO" id="GO:0005886">
    <property type="term" value="C:plasma membrane"/>
    <property type="evidence" value="ECO:0007669"/>
    <property type="project" value="UniProtKB-SubCell"/>
</dbReference>
<dbReference type="PANTHER" id="PTHR24248">
    <property type="entry name" value="ADRENERGIC RECEPTOR-RELATED G-PROTEIN COUPLED RECEPTOR"/>
    <property type="match status" value="1"/>
</dbReference>
<evidence type="ECO:0000256" key="7">
    <source>
        <dbReference type="ARBA" id="ARBA00023157"/>
    </source>
</evidence>
<evidence type="ECO:0000256" key="4">
    <source>
        <dbReference type="ARBA" id="ARBA00022989"/>
    </source>
</evidence>
<keyword evidence="14" id="KW-1185">Reference proteome</keyword>
<evidence type="ECO:0000256" key="1">
    <source>
        <dbReference type="ARBA" id="ARBA00004651"/>
    </source>
</evidence>
<keyword evidence="8 10" id="KW-0675">Receptor</keyword>
<feature type="domain" description="G-protein coupled receptors family 1 profile" evidence="13">
    <location>
        <begin position="42"/>
        <end position="459"/>
    </location>
</feature>
<keyword evidence="2" id="KW-1003">Cell membrane</keyword>
<feature type="compositionally biased region" description="Polar residues" evidence="11">
    <location>
        <begin position="328"/>
        <end position="342"/>
    </location>
</feature>
<feature type="transmembrane region" description="Helical" evidence="12">
    <location>
        <begin position="209"/>
        <end position="230"/>
    </location>
</feature>
<dbReference type="PRINTS" id="PR00237">
    <property type="entry name" value="GPCRRHODOPSN"/>
</dbReference>
<keyword evidence="6 12" id="KW-0472">Membrane</keyword>
<evidence type="ECO:0000256" key="3">
    <source>
        <dbReference type="ARBA" id="ARBA00022692"/>
    </source>
</evidence>
<keyword evidence="5 10" id="KW-0297">G-protein coupled receptor</keyword>
<comment type="subcellular location">
    <subcellularLocation>
        <location evidence="1">Cell membrane</location>
        <topology evidence="1">Multi-pass membrane protein</topology>
    </subcellularLocation>
</comment>
<keyword evidence="9 10" id="KW-0807">Transducer</keyword>
<dbReference type="InterPro" id="IPR017452">
    <property type="entry name" value="GPCR_Rhodpsn_7TM"/>
</dbReference>
<dbReference type="InterPro" id="IPR000276">
    <property type="entry name" value="GPCR_Rhodpsn"/>
</dbReference>
<evidence type="ECO:0000256" key="2">
    <source>
        <dbReference type="ARBA" id="ARBA00022475"/>
    </source>
</evidence>
<feature type="region of interest" description="Disordered" evidence="11">
    <location>
        <begin position="514"/>
        <end position="539"/>
    </location>
</feature>
<evidence type="ECO:0000256" key="12">
    <source>
        <dbReference type="SAM" id="Phobius"/>
    </source>
</evidence>
<dbReference type="WBParaSite" id="nRc.2.0.1.t37265-RA">
    <property type="protein sequence ID" value="nRc.2.0.1.t37265-RA"/>
    <property type="gene ID" value="nRc.2.0.1.g37265"/>
</dbReference>
<feature type="transmembrane region" description="Helical" evidence="12">
    <location>
        <begin position="436"/>
        <end position="462"/>
    </location>
</feature>
<feature type="transmembrane region" description="Helical" evidence="12">
    <location>
        <begin position="23"/>
        <end position="50"/>
    </location>
</feature>
<dbReference type="SMART" id="SM01381">
    <property type="entry name" value="7TM_GPCR_Srsx"/>
    <property type="match status" value="1"/>
</dbReference>
<dbReference type="PROSITE" id="PS00237">
    <property type="entry name" value="G_PROTEIN_RECEP_F1_1"/>
    <property type="match status" value="1"/>
</dbReference>
<evidence type="ECO:0000256" key="5">
    <source>
        <dbReference type="ARBA" id="ARBA00023040"/>
    </source>
</evidence>
<accession>A0A915KFW3</accession>
<evidence type="ECO:0000256" key="11">
    <source>
        <dbReference type="SAM" id="MobiDB-lite"/>
    </source>
</evidence>
<dbReference type="GO" id="GO:0043410">
    <property type="term" value="P:positive regulation of MAPK cascade"/>
    <property type="evidence" value="ECO:0007669"/>
    <property type="project" value="TreeGrafter"/>
</dbReference>
<evidence type="ECO:0000313" key="15">
    <source>
        <dbReference type="WBParaSite" id="nRc.2.0.1.t37265-RA"/>
    </source>
</evidence>
<keyword evidence="7" id="KW-1015">Disulfide bond</keyword>
<feature type="region of interest" description="Disordered" evidence="11">
    <location>
        <begin position="321"/>
        <end position="343"/>
    </location>
</feature>
<sequence length="566" mass="64560">MNYSKSFLETCHSESPAQKVSQLWFILQCIALLTLNLVTLSGNFMVILAVILNKHLRSTTNLFIVSLACADLAVGFFVLPFSTATELFRFWLFGETWCKAWLAMDVWLCTSSIYNLLAITIDRYMAVTKPLSYRFVITKKRATAIIISVWVSSFLICFPFVIFQWIGAGINKSWATTTAAENLGESFSTEPINHEEDCFCTQMDNSPGYIFYSAMGSFYIPMVVICYFYFRIYCTVRKVANSAQSGLVSMTLVTNPAVMFTAEVCAKAMVKKSQDEEQQQQEDQKNKVTKQYSSTLRVHRGGYKPVKKITQNLLRCDDQSPDLRKLSDSTAPNSSPCNNNRPQLMGFSPRQQALLLLQQNNRNNLLQQQNNKPPAAKNDTSKLANYGKRYQRKLSIELKALKIVGIVTGCFMASWIGFCVVYSMQALPWCRQEHCVSQIAVSVVIWLGYANSALNPFIYAACNQYYRSTFKRIIKCTCCRFSKWERQKRQERAVAILCRQAGACMLVVHNNSQEKKNENEEEQQRQEDEKKIDEKEEKENQNKIELECMLKLNEIEVAVNNGSTAL</sequence>
<evidence type="ECO:0000313" key="14">
    <source>
        <dbReference type="Proteomes" id="UP000887565"/>
    </source>
</evidence>
<reference evidence="15" key="1">
    <citation type="submission" date="2022-11" db="UniProtKB">
        <authorList>
            <consortium name="WormBaseParasite"/>
        </authorList>
    </citation>
    <scope>IDENTIFICATION</scope>
</reference>
<dbReference type="AlphaFoldDB" id="A0A915KFW3"/>
<dbReference type="CDD" id="cd14967">
    <property type="entry name" value="7tmA_amine_R-like"/>
    <property type="match status" value="1"/>
</dbReference>
<dbReference type="GO" id="GO:0004993">
    <property type="term" value="F:G protein-coupled serotonin receptor activity"/>
    <property type="evidence" value="ECO:0007669"/>
    <property type="project" value="UniProtKB-ARBA"/>
</dbReference>
<dbReference type="GO" id="GO:0071880">
    <property type="term" value="P:adenylate cyclase-activating adrenergic receptor signaling pathway"/>
    <property type="evidence" value="ECO:0007669"/>
    <property type="project" value="TreeGrafter"/>
</dbReference>
<evidence type="ECO:0000256" key="9">
    <source>
        <dbReference type="ARBA" id="ARBA00023224"/>
    </source>
</evidence>
<dbReference type="PROSITE" id="PS50262">
    <property type="entry name" value="G_PROTEIN_RECEP_F1_2"/>
    <property type="match status" value="1"/>
</dbReference>
<name>A0A915KFW3_ROMCU</name>